<keyword evidence="4" id="KW-1185">Reference proteome</keyword>
<keyword evidence="2" id="KW-0472">Membrane</keyword>
<dbReference type="EMBL" id="CP020716">
    <property type="protein sequence ID" value="ARJ07543.1"/>
    <property type="molecule type" value="Genomic_DNA"/>
</dbReference>
<evidence type="ECO:0000256" key="2">
    <source>
        <dbReference type="SAM" id="Phobius"/>
    </source>
</evidence>
<proteinExistence type="predicted"/>
<evidence type="ECO:0000313" key="4">
    <source>
        <dbReference type="Proteomes" id="UP000192775"/>
    </source>
</evidence>
<gene>
    <name evidence="3" type="ORF">B5808_19275</name>
</gene>
<reference evidence="3 4" key="1">
    <citation type="submission" date="2017-04" db="EMBL/GenBank/DDBJ databases">
        <authorList>
            <person name="Afonso C.L."/>
            <person name="Miller P.J."/>
            <person name="Scott M.A."/>
            <person name="Spackman E."/>
            <person name="Goraichik I."/>
            <person name="Dimitrov K.M."/>
            <person name="Suarez D.L."/>
            <person name="Swayne D.E."/>
        </authorList>
    </citation>
    <scope>NUCLEOTIDE SEQUENCE [LARGE SCALE GENOMIC DNA]</scope>
    <source>
        <strain evidence="4">XA(T)</strain>
        <plasmid evidence="4">Plasmid unnamed1</plasmid>
    </source>
</reference>
<evidence type="ECO:0000256" key="1">
    <source>
        <dbReference type="SAM" id="MobiDB-lite"/>
    </source>
</evidence>
<dbReference type="AlphaFoldDB" id="A0A1X9LQT3"/>
<sequence length="76" mass="8430">MPVFDSPGALLTSIALLIVTVAVVFYLLTWAIRLGVRRALRDHHTYVTLYESMPVATGATRRGPRPDAAHDWEAQP</sequence>
<feature type="compositionally biased region" description="Basic and acidic residues" evidence="1">
    <location>
        <begin position="64"/>
        <end position="76"/>
    </location>
</feature>
<geneLocation type="plasmid" evidence="3">
    <name>unnamed1</name>
</geneLocation>
<evidence type="ECO:0000313" key="3">
    <source>
        <dbReference type="EMBL" id="ARJ07543.1"/>
    </source>
</evidence>
<feature type="transmembrane region" description="Helical" evidence="2">
    <location>
        <begin position="12"/>
        <end position="32"/>
    </location>
</feature>
<protein>
    <submittedName>
        <fullName evidence="3">Uncharacterized protein</fullName>
    </submittedName>
</protein>
<keyword evidence="2" id="KW-1133">Transmembrane helix</keyword>
<keyword evidence="2" id="KW-0812">Transmembrane</keyword>
<name>A0A1X9LQT3_9MICO</name>
<dbReference type="KEGG" id="cphy:B5808_19275"/>
<feature type="region of interest" description="Disordered" evidence="1">
    <location>
        <begin position="57"/>
        <end position="76"/>
    </location>
</feature>
<keyword evidence="3" id="KW-0614">Plasmid</keyword>
<dbReference type="Proteomes" id="UP000192775">
    <property type="component" value="Plasmid unnamed1"/>
</dbReference>
<accession>A0A1X9LQT3</accession>
<organism evidence="3 4">
    <name type="scientific">Cnuibacter physcomitrellae</name>
    <dbReference type="NCBI Taxonomy" id="1619308"/>
    <lineage>
        <taxon>Bacteria</taxon>
        <taxon>Bacillati</taxon>
        <taxon>Actinomycetota</taxon>
        <taxon>Actinomycetes</taxon>
        <taxon>Micrococcales</taxon>
        <taxon>Microbacteriaceae</taxon>
        <taxon>Cnuibacter</taxon>
    </lineage>
</organism>
<dbReference type="RefSeq" id="WP_085021678.1">
    <property type="nucleotide sequence ID" value="NZ_BMHD01000003.1"/>
</dbReference>